<dbReference type="STRING" id="1465490.SAMN05444277_10228"/>
<gene>
    <name evidence="1" type="ORF">SAMN05444277_10228</name>
</gene>
<dbReference type="EMBL" id="FOXQ01000002">
    <property type="protein sequence ID" value="SFP80261.1"/>
    <property type="molecule type" value="Genomic_DNA"/>
</dbReference>
<evidence type="ECO:0000313" key="1">
    <source>
        <dbReference type="EMBL" id="SFP80261.1"/>
    </source>
</evidence>
<protein>
    <recommendedName>
        <fullName evidence="3">PRTRC system protein F</fullName>
    </recommendedName>
</protein>
<proteinExistence type="predicted"/>
<organism evidence="1 2">
    <name type="scientific">Parafilimonas terrae</name>
    <dbReference type="NCBI Taxonomy" id="1465490"/>
    <lineage>
        <taxon>Bacteria</taxon>
        <taxon>Pseudomonadati</taxon>
        <taxon>Bacteroidota</taxon>
        <taxon>Chitinophagia</taxon>
        <taxon>Chitinophagales</taxon>
        <taxon>Chitinophagaceae</taxon>
        <taxon>Parafilimonas</taxon>
    </lineage>
</organism>
<dbReference type="OrthoDB" id="917674at2"/>
<reference evidence="1 2" key="1">
    <citation type="submission" date="2016-10" db="EMBL/GenBank/DDBJ databases">
        <authorList>
            <person name="de Groot N.N."/>
        </authorList>
    </citation>
    <scope>NUCLEOTIDE SEQUENCE [LARGE SCALE GENOMIC DNA]</scope>
    <source>
        <strain evidence="1 2">DSM 28286</strain>
    </source>
</reference>
<dbReference type="RefSeq" id="WP_090655386.1">
    <property type="nucleotide sequence ID" value="NZ_FOXQ01000002.1"/>
</dbReference>
<evidence type="ECO:0000313" key="2">
    <source>
        <dbReference type="Proteomes" id="UP000199031"/>
    </source>
</evidence>
<evidence type="ECO:0008006" key="3">
    <source>
        <dbReference type="Google" id="ProtNLM"/>
    </source>
</evidence>
<dbReference type="Proteomes" id="UP000199031">
    <property type="component" value="Unassembled WGS sequence"/>
</dbReference>
<accession>A0A1I5TBR0</accession>
<name>A0A1I5TBR0_9BACT</name>
<keyword evidence="2" id="KW-1185">Reference proteome</keyword>
<sequence>MTNAGTYHIGYHTHALKAEAEAVAATAKRVYQLDAADKGRSRSAKRQTAVCADSDAANGFLKTTFLPKLEETKTVQTGRASARMERDFYQSLSQLAGHYHIQPMQTQSYGYPYNIALALWDMEKLLKENVRDWQESKLLEGGRKIFLTSEERYSTGSMLYYIPVVSLYRMLKNPKRKHAAQLLLSVCSYLYFIAGVPYYRREDSFLYGEYEMLKEWVLTDDDTDETGTYLGEIEQAEWIGDRMEQKICNRANLTVFKKRLMQFESRNTLDHDCWQLACEAFDLYEQYPNDNIFRNAHVDAMTGGDEEDCDEDEMENVITMDRYISFCADGRGWLHENLVQCVNTEWQEYGQAQEPVIIKRFDGNDITGGNLDFENRLFALMDELVYTLNHL</sequence>
<dbReference type="AlphaFoldDB" id="A0A1I5TBR0"/>